<evidence type="ECO:0000256" key="8">
    <source>
        <dbReference type="ARBA" id="ARBA00022833"/>
    </source>
</evidence>
<comment type="similarity">
    <text evidence="1">Belongs to the RING-box family.</text>
</comment>
<keyword evidence="9" id="KW-0131">Cell cycle</keyword>
<dbReference type="GO" id="GO:0031145">
    <property type="term" value="P:anaphase-promoting complex-dependent catabolic process"/>
    <property type="evidence" value="ECO:0007669"/>
    <property type="project" value="InterPro"/>
</dbReference>
<sequence>MSDEDEHIVIDIEDDDDDDDVIIVPREEKEPTPMVESAPVELPTQTRLKITVKKLHVTAKWKWCDVGEDTCGICRMEFEATCNSCKMPGDDCPLEVGVCRHAFHRHCIERWTEGASSSQNGGAKNGHCPLCRQEWKVSLRNRVAKKKKRQQTT</sequence>
<proteinExistence type="inferred from homology"/>
<accession>A0A9P1N5I2</accession>
<dbReference type="Gene3D" id="3.30.40.10">
    <property type="entry name" value="Zinc/RING finger domain, C3HC4 (zinc finger)"/>
    <property type="match status" value="1"/>
</dbReference>
<evidence type="ECO:0000256" key="1">
    <source>
        <dbReference type="ARBA" id="ARBA00009273"/>
    </source>
</evidence>
<dbReference type="AlphaFoldDB" id="A0A9P1N5I2"/>
<dbReference type="GO" id="GO:0008270">
    <property type="term" value="F:zinc ion binding"/>
    <property type="evidence" value="ECO:0007669"/>
    <property type="project" value="UniProtKB-KW"/>
</dbReference>
<dbReference type="SUPFAM" id="SSF57850">
    <property type="entry name" value="RING/U-box"/>
    <property type="match status" value="1"/>
</dbReference>
<dbReference type="GO" id="GO:0005680">
    <property type="term" value="C:anaphase-promoting complex"/>
    <property type="evidence" value="ECO:0007669"/>
    <property type="project" value="InterPro"/>
</dbReference>
<evidence type="ECO:0000256" key="7">
    <source>
        <dbReference type="ARBA" id="ARBA00022786"/>
    </source>
</evidence>
<dbReference type="InterPro" id="IPR013083">
    <property type="entry name" value="Znf_RING/FYVE/PHD"/>
</dbReference>
<dbReference type="OrthoDB" id="1681166at2759"/>
<evidence type="ECO:0000313" key="12">
    <source>
        <dbReference type="EMBL" id="CAI5448587.1"/>
    </source>
</evidence>
<evidence type="ECO:0000256" key="5">
    <source>
        <dbReference type="ARBA" id="ARBA00022771"/>
    </source>
</evidence>
<organism evidence="12 13">
    <name type="scientific">Caenorhabditis angaria</name>
    <dbReference type="NCBI Taxonomy" id="860376"/>
    <lineage>
        <taxon>Eukaryota</taxon>
        <taxon>Metazoa</taxon>
        <taxon>Ecdysozoa</taxon>
        <taxon>Nematoda</taxon>
        <taxon>Chromadorea</taxon>
        <taxon>Rhabditida</taxon>
        <taxon>Rhabditina</taxon>
        <taxon>Rhabditomorpha</taxon>
        <taxon>Rhabditoidea</taxon>
        <taxon>Rhabditidae</taxon>
        <taxon>Peloderinae</taxon>
        <taxon>Caenorhabditis</taxon>
    </lineage>
</organism>
<name>A0A9P1N5I2_9PELO</name>
<keyword evidence="4" id="KW-0479">Metal-binding</keyword>
<evidence type="ECO:0000256" key="2">
    <source>
        <dbReference type="ARBA" id="ARBA00013928"/>
    </source>
</evidence>
<protein>
    <recommendedName>
        <fullName evidence="2">Anaphase-promoting complex subunit 11</fullName>
    </recommendedName>
</protein>
<keyword evidence="13" id="KW-1185">Reference proteome</keyword>
<dbReference type="GO" id="GO:0097602">
    <property type="term" value="F:cullin family protein binding"/>
    <property type="evidence" value="ECO:0007669"/>
    <property type="project" value="InterPro"/>
</dbReference>
<keyword evidence="6" id="KW-0498">Mitosis</keyword>
<dbReference type="Pfam" id="PF12861">
    <property type="entry name" value="zf-ANAPC11"/>
    <property type="match status" value="1"/>
</dbReference>
<dbReference type="InterPro" id="IPR024991">
    <property type="entry name" value="RING-H2_APC11"/>
</dbReference>
<comment type="caution">
    <text evidence="12">The sequence shown here is derived from an EMBL/GenBank/DDBJ whole genome shotgun (WGS) entry which is preliminary data.</text>
</comment>
<evidence type="ECO:0000259" key="11">
    <source>
        <dbReference type="PROSITE" id="PS50089"/>
    </source>
</evidence>
<dbReference type="Proteomes" id="UP001152747">
    <property type="component" value="Unassembled WGS sequence"/>
</dbReference>
<keyword evidence="3" id="KW-0132">Cell division</keyword>
<dbReference type="GO" id="GO:0061630">
    <property type="term" value="F:ubiquitin protein ligase activity"/>
    <property type="evidence" value="ECO:0007669"/>
    <property type="project" value="InterPro"/>
</dbReference>
<dbReference type="CDD" id="cd16456">
    <property type="entry name" value="RING-H2_APC11"/>
    <property type="match status" value="1"/>
</dbReference>
<dbReference type="EMBL" id="CANHGI010000004">
    <property type="protein sequence ID" value="CAI5448587.1"/>
    <property type="molecule type" value="Genomic_DNA"/>
</dbReference>
<dbReference type="InterPro" id="IPR001841">
    <property type="entry name" value="Znf_RING"/>
</dbReference>
<feature type="domain" description="RING-type" evidence="11">
    <location>
        <begin position="82"/>
        <end position="132"/>
    </location>
</feature>
<dbReference type="InterPro" id="IPR051031">
    <property type="entry name" value="RING-box_E3_Ubiquitin_Ligase"/>
</dbReference>
<dbReference type="GO" id="GO:0051301">
    <property type="term" value="P:cell division"/>
    <property type="evidence" value="ECO:0007669"/>
    <property type="project" value="UniProtKB-KW"/>
</dbReference>
<keyword evidence="7" id="KW-0833">Ubl conjugation pathway</keyword>
<dbReference type="PANTHER" id="PTHR11210">
    <property type="entry name" value="RING BOX"/>
    <property type="match status" value="1"/>
</dbReference>
<evidence type="ECO:0000256" key="10">
    <source>
        <dbReference type="PROSITE-ProRule" id="PRU00175"/>
    </source>
</evidence>
<evidence type="ECO:0000256" key="4">
    <source>
        <dbReference type="ARBA" id="ARBA00022723"/>
    </source>
</evidence>
<evidence type="ECO:0000313" key="13">
    <source>
        <dbReference type="Proteomes" id="UP001152747"/>
    </source>
</evidence>
<reference evidence="12" key="1">
    <citation type="submission" date="2022-11" db="EMBL/GenBank/DDBJ databases">
        <authorList>
            <person name="Kikuchi T."/>
        </authorList>
    </citation>
    <scope>NUCLEOTIDE SEQUENCE</scope>
    <source>
        <strain evidence="12">PS1010</strain>
    </source>
</reference>
<gene>
    <name evidence="12" type="ORF">CAMP_LOCUS11224</name>
</gene>
<evidence type="ECO:0000256" key="6">
    <source>
        <dbReference type="ARBA" id="ARBA00022776"/>
    </source>
</evidence>
<evidence type="ECO:0000256" key="3">
    <source>
        <dbReference type="ARBA" id="ARBA00022618"/>
    </source>
</evidence>
<dbReference type="PROSITE" id="PS50089">
    <property type="entry name" value="ZF_RING_2"/>
    <property type="match status" value="1"/>
</dbReference>
<keyword evidence="5 10" id="KW-0863">Zinc-finger</keyword>
<keyword evidence="8" id="KW-0862">Zinc</keyword>
<evidence type="ECO:0000256" key="9">
    <source>
        <dbReference type="ARBA" id="ARBA00023306"/>
    </source>
</evidence>